<feature type="transmembrane region" description="Helical" evidence="8">
    <location>
        <begin position="304"/>
        <end position="322"/>
    </location>
</feature>
<keyword evidence="2" id="KW-0813">Transport</keyword>
<feature type="compositionally biased region" description="Basic and acidic residues" evidence="7">
    <location>
        <begin position="480"/>
        <end position="490"/>
    </location>
</feature>
<feature type="transmembrane region" description="Helical" evidence="8">
    <location>
        <begin position="366"/>
        <end position="386"/>
    </location>
</feature>
<accession>A0A1B6J1P5</accession>
<dbReference type="PANTHER" id="PTHR11662:SF455">
    <property type="entry name" value="GH23975P"/>
    <property type="match status" value="1"/>
</dbReference>
<feature type="transmembrane region" description="Helical" evidence="8">
    <location>
        <begin position="174"/>
        <end position="193"/>
    </location>
</feature>
<evidence type="ECO:0000256" key="4">
    <source>
        <dbReference type="ARBA" id="ARBA00022847"/>
    </source>
</evidence>
<evidence type="ECO:0000256" key="1">
    <source>
        <dbReference type="ARBA" id="ARBA00004141"/>
    </source>
</evidence>
<feature type="transmembrane region" description="Helical" evidence="8">
    <location>
        <begin position="398"/>
        <end position="420"/>
    </location>
</feature>
<comment type="subcellular location">
    <subcellularLocation>
        <location evidence="1">Membrane</location>
        <topology evidence="1">Multi-pass membrane protein</topology>
    </subcellularLocation>
</comment>
<dbReference type="PROSITE" id="PS50850">
    <property type="entry name" value="MFS"/>
    <property type="match status" value="1"/>
</dbReference>
<evidence type="ECO:0000259" key="9">
    <source>
        <dbReference type="PROSITE" id="PS50850"/>
    </source>
</evidence>
<feature type="transmembrane region" description="Helical" evidence="8">
    <location>
        <begin position="268"/>
        <end position="292"/>
    </location>
</feature>
<protein>
    <recommendedName>
        <fullName evidence="9">Major facilitator superfamily (MFS) profile domain-containing protein</fullName>
    </recommendedName>
</protein>
<evidence type="ECO:0000256" key="8">
    <source>
        <dbReference type="SAM" id="Phobius"/>
    </source>
</evidence>
<dbReference type="PANTHER" id="PTHR11662">
    <property type="entry name" value="SOLUTE CARRIER FAMILY 17"/>
    <property type="match status" value="1"/>
</dbReference>
<dbReference type="Gene3D" id="1.20.1250.20">
    <property type="entry name" value="MFS general substrate transporter like domains"/>
    <property type="match status" value="2"/>
</dbReference>
<dbReference type="Pfam" id="PF07690">
    <property type="entry name" value="MFS_1"/>
    <property type="match status" value="1"/>
</dbReference>
<dbReference type="FunFam" id="1.20.1250.20:FF:000423">
    <property type="entry name" value="Putative inorganic phosphate cotransporter-like Protein"/>
    <property type="match status" value="1"/>
</dbReference>
<feature type="region of interest" description="Disordered" evidence="7">
    <location>
        <begin position="464"/>
        <end position="490"/>
    </location>
</feature>
<dbReference type="EMBL" id="GECU01014623">
    <property type="protein sequence ID" value="JAS93083.1"/>
    <property type="molecule type" value="Transcribed_RNA"/>
</dbReference>
<reference evidence="10" key="1">
    <citation type="submission" date="2015-11" db="EMBL/GenBank/DDBJ databases">
        <title>De novo transcriptome assembly of four potential Pierce s Disease insect vectors from Arizona vineyards.</title>
        <authorList>
            <person name="Tassone E.E."/>
        </authorList>
    </citation>
    <scope>NUCLEOTIDE SEQUENCE</scope>
</reference>
<feature type="transmembrane region" description="Helical" evidence="8">
    <location>
        <begin position="432"/>
        <end position="453"/>
    </location>
</feature>
<keyword evidence="3 8" id="KW-0812">Transmembrane</keyword>
<evidence type="ECO:0000256" key="7">
    <source>
        <dbReference type="SAM" id="MobiDB-lite"/>
    </source>
</evidence>
<dbReference type="FunFam" id="1.20.1250.20:FF:000003">
    <property type="entry name" value="Solute carrier family 17 member 3"/>
    <property type="match status" value="1"/>
</dbReference>
<feature type="transmembrane region" description="Helical" evidence="8">
    <location>
        <begin position="114"/>
        <end position="133"/>
    </location>
</feature>
<dbReference type="SUPFAM" id="SSF103473">
    <property type="entry name" value="MFS general substrate transporter"/>
    <property type="match status" value="1"/>
</dbReference>
<dbReference type="InterPro" id="IPR050382">
    <property type="entry name" value="MFS_Na/Anion_cotransporter"/>
</dbReference>
<feature type="domain" description="Major facilitator superfamily (MFS) profile" evidence="9">
    <location>
        <begin position="32"/>
        <end position="458"/>
    </location>
</feature>
<feature type="transmembrane region" description="Helical" evidence="8">
    <location>
        <begin position="199"/>
        <end position="223"/>
    </location>
</feature>
<evidence type="ECO:0000256" key="6">
    <source>
        <dbReference type="ARBA" id="ARBA00023136"/>
    </source>
</evidence>
<feature type="transmembrane region" description="Helical" evidence="8">
    <location>
        <begin position="139"/>
        <end position="162"/>
    </location>
</feature>
<feature type="transmembrane region" description="Helical" evidence="8">
    <location>
        <begin position="32"/>
        <end position="57"/>
    </location>
</feature>
<sequence>MRLRTAAEMGTPIRDTGHQNQSWMFWRRKRHLMVFLAFLGMVKVYTLKVSVSVAAVAMTSPYHTTLDNDTVVEVQDFNWNSKMLGAFLSSYFYGQVSSQLFGGWLGARVGGARLFGWALGVTAVLTLITPPIAYTNFYLLLITRALTGFFEGMGYPCLMEIWSKWIPPQERMNLMSLALSGVPVGTVVGLQTAGLIADYLGWAFIFYITGILGVLWTIVWLLVVKDRPEYDLNISSEELKYIKDSMEVNTGNKHIKHPWKKFFTSKPVWAIAVGIICENWGHLTFITQLPAFMTDVYDFRLSKSGFITSLPYIALGITAQFTGRLADWLKNEKILTMTQVRKTFGCGTFFLQAAILMLSTQFESAALVMLCLITLLGLEGFALAVIPTNGLDLAPQHASVIFGLSCTLGSLPGVFSPLLTGFIVTNKSKEQWMIVFYIATGLYVFGGVFYGLLSSGELQPWAKDGTLGSGKDPENNNLSVEKEDHIKSKL</sequence>
<dbReference type="GO" id="GO:0006820">
    <property type="term" value="P:monoatomic anion transport"/>
    <property type="evidence" value="ECO:0007669"/>
    <property type="project" value="TreeGrafter"/>
</dbReference>
<name>A0A1B6J1P5_9HEMI</name>
<gene>
    <name evidence="10" type="ORF">g.25834</name>
</gene>
<evidence type="ECO:0000256" key="5">
    <source>
        <dbReference type="ARBA" id="ARBA00022989"/>
    </source>
</evidence>
<proteinExistence type="predicted"/>
<evidence type="ECO:0000313" key="10">
    <source>
        <dbReference type="EMBL" id="JAS93083.1"/>
    </source>
</evidence>
<evidence type="ECO:0000256" key="2">
    <source>
        <dbReference type="ARBA" id="ARBA00022448"/>
    </source>
</evidence>
<dbReference type="InterPro" id="IPR036259">
    <property type="entry name" value="MFS_trans_sf"/>
</dbReference>
<feature type="transmembrane region" description="Helical" evidence="8">
    <location>
        <begin position="343"/>
        <end position="360"/>
    </location>
</feature>
<keyword evidence="6 8" id="KW-0472">Membrane</keyword>
<dbReference type="InterPro" id="IPR011701">
    <property type="entry name" value="MFS"/>
</dbReference>
<dbReference type="GO" id="GO:0016020">
    <property type="term" value="C:membrane"/>
    <property type="evidence" value="ECO:0007669"/>
    <property type="project" value="UniProtKB-SubCell"/>
</dbReference>
<dbReference type="AlphaFoldDB" id="A0A1B6J1P5"/>
<keyword evidence="5 8" id="KW-1133">Transmembrane helix</keyword>
<evidence type="ECO:0000256" key="3">
    <source>
        <dbReference type="ARBA" id="ARBA00022692"/>
    </source>
</evidence>
<organism evidence="10">
    <name type="scientific">Homalodisca liturata</name>
    <dbReference type="NCBI Taxonomy" id="320908"/>
    <lineage>
        <taxon>Eukaryota</taxon>
        <taxon>Metazoa</taxon>
        <taxon>Ecdysozoa</taxon>
        <taxon>Arthropoda</taxon>
        <taxon>Hexapoda</taxon>
        <taxon>Insecta</taxon>
        <taxon>Pterygota</taxon>
        <taxon>Neoptera</taxon>
        <taxon>Paraneoptera</taxon>
        <taxon>Hemiptera</taxon>
        <taxon>Auchenorrhyncha</taxon>
        <taxon>Membracoidea</taxon>
        <taxon>Cicadellidae</taxon>
        <taxon>Cicadellinae</taxon>
        <taxon>Proconiini</taxon>
        <taxon>Homalodisca</taxon>
    </lineage>
</organism>
<keyword evidence="4" id="KW-0769">Symport</keyword>
<dbReference type="GO" id="GO:0015293">
    <property type="term" value="F:symporter activity"/>
    <property type="evidence" value="ECO:0007669"/>
    <property type="project" value="UniProtKB-KW"/>
</dbReference>
<dbReference type="InterPro" id="IPR020846">
    <property type="entry name" value="MFS_dom"/>
</dbReference>